<keyword evidence="2" id="KW-1185">Reference proteome</keyword>
<organism evidence="1 2">
    <name type="scientific">Gossypium darwinii</name>
    <name type="common">Darwin's cotton</name>
    <name type="synonym">Gossypium barbadense var. darwinii</name>
    <dbReference type="NCBI Taxonomy" id="34276"/>
    <lineage>
        <taxon>Eukaryota</taxon>
        <taxon>Viridiplantae</taxon>
        <taxon>Streptophyta</taxon>
        <taxon>Embryophyta</taxon>
        <taxon>Tracheophyta</taxon>
        <taxon>Spermatophyta</taxon>
        <taxon>Magnoliopsida</taxon>
        <taxon>eudicotyledons</taxon>
        <taxon>Gunneridae</taxon>
        <taxon>Pentapetalae</taxon>
        <taxon>rosids</taxon>
        <taxon>malvids</taxon>
        <taxon>Malvales</taxon>
        <taxon>Malvaceae</taxon>
        <taxon>Malvoideae</taxon>
        <taxon>Gossypium</taxon>
    </lineage>
</organism>
<evidence type="ECO:0000313" key="2">
    <source>
        <dbReference type="Proteomes" id="UP000323506"/>
    </source>
</evidence>
<accession>A0A5D2G7M4</accession>
<protein>
    <submittedName>
        <fullName evidence="1">Uncharacterized protein</fullName>
    </submittedName>
</protein>
<sequence>MHLLQTIEILFSKGIFLDMEVHTLAFCFGFLDSLAVELKGSKDFSKLHAHIAILWLHLRLNQPSVVYCFFFFSDLFPLINER</sequence>
<dbReference type="AlphaFoldDB" id="A0A5D2G7M4"/>
<reference evidence="1 2" key="1">
    <citation type="submission" date="2019-06" db="EMBL/GenBank/DDBJ databases">
        <title>WGS assembly of Gossypium darwinii.</title>
        <authorList>
            <person name="Chen Z.J."/>
            <person name="Sreedasyam A."/>
            <person name="Ando A."/>
            <person name="Song Q."/>
            <person name="De L."/>
            <person name="Hulse-Kemp A."/>
            <person name="Ding M."/>
            <person name="Ye W."/>
            <person name="Kirkbride R."/>
            <person name="Jenkins J."/>
            <person name="Plott C."/>
            <person name="Lovell J."/>
            <person name="Lin Y.-M."/>
            <person name="Vaughn R."/>
            <person name="Liu B."/>
            <person name="Li W."/>
            <person name="Simpson S."/>
            <person name="Scheffler B."/>
            <person name="Saski C."/>
            <person name="Grover C."/>
            <person name="Hu G."/>
            <person name="Conover J."/>
            <person name="Carlson J."/>
            <person name="Shu S."/>
            <person name="Boston L."/>
            <person name="Williams M."/>
            <person name="Peterson D."/>
            <person name="Mcgee K."/>
            <person name="Jones D."/>
            <person name="Wendel J."/>
            <person name="Stelly D."/>
            <person name="Grimwood J."/>
            <person name="Schmutz J."/>
        </authorList>
    </citation>
    <scope>NUCLEOTIDE SEQUENCE [LARGE SCALE GENOMIC DNA]</scope>
    <source>
        <strain evidence="1">1808015.09</strain>
    </source>
</reference>
<name>A0A5D2G7M4_GOSDA</name>
<evidence type="ECO:0000313" key="1">
    <source>
        <dbReference type="EMBL" id="TYH13690.1"/>
    </source>
</evidence>
<gene>
    <name evidence="1" type="ORF">ES288_A06G158900v1</name>
</gene>
<dbReference type="Proteomes" id="UP000323506">
    <property type="component" value="Chromosome A06"/>
</dbReference>
<dbReference type="EMBL" id="CM017693">
    <property type="protein sequence ID" value="TYH13690.1"/>
    <property type="molecule type" value="Genomic_DNA"/>
</dbReference>
<proteinExistence type="predicted"/>